<dbReference type="Pfam" id="PF07690">
    <property type="entry name" value="MFS_1"/>
    <property type="match status" value="1"/>
</dbReference>
<dbReference type="EMBL" id="JADGIK010000001">
    <property type="protein sequence ID" value="MBF0596008.1"/>
    <property type="molecule type" value="Genomic_DNA"/>
</dbReference>
<dbReference type="PANTHER" id="PTHR23531:SF2">
    <property type="entry name" value="PERMEASE"/>
    <property type="match status" value="1"/>
</dbReference>
<dbReference type="SUPFAM" id="SSF103473">
    <property type="entry name" value="MFS general substrate transporter"/>
    <property type="match status" value="1"/>
</dbReference>
<dbReference type="PROSITE" id="PS50850">
    <property type="entry name" value="MFS"/>
    <property type="match status" value="1"/>
</dbReference>
<keyword evidence="3 4" id="KW-0472">Membrane</keyword>
<feature type="transmembrane region" description="Helical" evidence="4">
    <location>
        <begin position="336"/>
        <end position="356"/>
    </location>
</feature>
<gene>
    <name evidence="6" type="ORF">IM532_00780</name>
</gene>
<evidence type="ECO:0000259" key="5">
    <source>
        <dbReference type="PROSITE" id="PS50850"/>
    </source>
</evidence>
<organism evidence="6 7">
    <name type="scientific">Faecalibacter rhinopitheci</name>
    <dbReference type="NCBI Taxonomy" id="2779678"/>
    <lineage>
        <taxon>Bacteria</taxon>
        <taxon>Pseudomonadati</taxon>
        <taxon>Bacteroidota</taxon>
        <taxon>Flavobacteriia</taxon>
        <taxon>Flavobacteriales</taxon>
        <taxon>Weeksellaceae</taxon>
        <taxon>Faecalibacter</taxon>
    </lineage>
</organism>
<evidence type="ECO:0000256" key="1">
    <source>
        <dbReference type="ARBA" id="ARBA00022692"/>
    </source>
</evidence>
<dbReference type="Gene3D" id="1.20.1250.20">
    <property type="entry name" value="MFS general substrate transporter like domains"/>
    <property type="match status" value="1"/>
</dbReference>
<reference evidence="6" key="1">
    <citation type="submission" date="2020-10" db="EMBL/GenBank/DDBJ databases">
        <authorList>
            <person name="Lu T."/>
            <person name="Wang Q."/>
            <person name="Han X."/>
        </authorList>
    </citation>
    <scope>NUCLEOTIDE SEQUENCE</scope>
    <source>
        <strain evidence="6">WQ 117</strain>
    </source>
</reference>
<feature type="transmembrane region" description="Helical" evidence="4">
    <location>
        <begin position="368"/>
        <end position="387"/>
    </location>
</feature>
<feature type="transmembrane region" description="Helical" evidence="4">
    <location>
        <begin position="279"/>
        <end position="297"/>
    </location>
</feature>
<dbReference type="InterPro" id="IPR020846">
    <property type="entry name" value="MFS_dom"/>
</dbReference>
<accession>A0A8J7FQ18</accession>
<feature type="transmembrane region" description="Helical" evidence="4">
    <location>
        <begin position="80"/>
        <end position="98"/>
    </location>
</feature>
<sequence>MQNQNSLPLWNKNFLNVCLSSFFIFTNFYLLTATLPIYVKNDLKSSATEISLVISLYILGTVLLRPFSGLWADKFGKRKMSLLFLTLFIICNLAYFGTTSIVPLLIVRFINGFGFAVSTTSTSALAMDWIPIKRKGEGIGYFGLFMSLAMVIGPALGLYLTNNFDYTIVLTVASLFAILSMLFSYFSNEKIDHTQIQSEKPEEYNGIYKYIEAKSLPVSFSGFLLAFAYSSMLSYIGLYCIELGFPEAAILFFITLALLIIIPRPIIGKLLDKRGPNALIFPGIFLFIFGLVLLSQANTVSIVILSASIIGLGYGAIFPAYQTLSISAASQKRAGTASATFFLLYDIGVGGGSFIFGLTSDSLGFRTTYVIAAGITLLSLITYILLVKPFRKKLK</sequence>
<keyword evidence="7" id="KW-1185">Reference proteome</keyword>
<evidence type="ECO:0000256" key="4">
    <source>
        <dbReference type="SAM" id="Phobius"/>
    </source>
</evidence>
<dbReference type="Proteomes" id="UP000608754">
    <property type="component" value="Unassembled WGS sequence"/>
</dbReference>
<keyword evidence="1 4" id="KW-0812">Transmembrane</keyword>
<evidence type="ECO:0000256" key="2">
    <source>
        <dbReference type="ARBA" id="ARBA00022989"/>
    </source>
</evidence>
<keyword evidence="2 4" id="KW-1133">Transmembrane helix</keyword>
<feature type="transmembrane region" description="Helical" evidence="4">
    <location>
        <begin position="216"/>
        <end position="236"/>
    </location>
</feature>
<dbReference type="GO" id="GO:0022857">
    <property type="term" value="F:transmembrane transporter activity"/>
    <property type="evidence" value="ECO:0007669"/>
    <property type="project" value="InterPro"/>
</dbReference>
<dbReference type="InterPro" id="IPR052714">
    <property type="entry name" value="MFS_Exporter"/>
</dbReference>
<evidence type="ECO:0000256" key="3">
    <source>
        <dbReference type="ARBA" id="ARBA00023136"/>
    </source>
</evidence>
<evidence type="ECO:0000313" key="6">
    <source>
        <dbReference type="EMBL" id="MBF0596008.1"/>
    </source>
</evidence>
<dbReference type="InterPro" id="IPR036259">
    <property type="entry name" value="MFS_trans_sf"/>
</dbReference>
<comment type="caution">
    <text evidence="6">The sequence shown here is derived from an EMBL/GenBank/DDBJ whole genome shotgun (WGS) entry which is preliminary data.</text>
</comment>
<feature type="transmembrane region" description="Helical" evidence="4">
    <location>
        <begin position="303"/>
        <end position="324"/>
    </location>
</feature>
<dbReference type="PANTHER" id="PTHR23531">
    <property type="entry name" value="QUINOLENE RESISTANCE PROTEIN NORA"/>
    <property type="match status" value="1"/>
</dbReference>
<protein>
    <submittedName>
        <fullName evidence="6">MFS transporter</fullName>
    </submittedName>
</protein>
<name>A0A8J7FQ18_9FLAO</name>
<feature type="domain" description="Major facilitator superfamily (MFS) profile" evidence="5">
    <location>
        <begin position="13"/>
        <end position="391"/>
    </location>
</feature>
<feature type="transmembrane region" description="Helical" evidence="4">
    <location>
        <begin position="14"/>
        <end position="38"/>
    </location>
</feature>
<dbReference type="RefSeq" id="WP_194181540.1">
    <property type="nucleotide sequence ID" value="NZ_JADGIK010000001.1"/>
</dbReference>
<dbReference type="InterPro" id="IPR011701">
    <property type="entry name" value="MFS"/>
</dbReference>
<feature type="transmembrane region" description="Helical" evidence="4">
    <location>
        <begin position="166"/>
        <end position="186"/>
    </location>
</feature>
<proteinExistence type="predicted"/>
<feature type="transmembrane region" description="Helical" evidence="4">
    <location>
        <begin position="104"/>
        <end position="127"/>
    </location>
</feature>
<feature type="transmembrane region" description="Helical" evidence="4">
    <location>
        <begin position="50"/>
        <end position="68"/>
    </location>
</feature>
<dbReference type="AlphaFoldDB" id="A0A8J7FQ18"/>
<evidence type="ECO:0000313" key="7">
    <source>
        <dbReference type="Proteomes" id="UP000608754"/>
    </source>
</evidence>
<feature type="transmembrane region" description="Helical" evidence="4">
    <location>
        <begin position="248"/>
        <end position="267"/>
    </location>
</feature>
<dbReference type="CDD" id="cd17489">
    <property type="entry name" value="MFS_YfcJ_like"/>
    <property type="match status" value="1"/>
</dbReference>
<feature type="transmembrane region" description="Helical" evidence="4">
    <location>
        <begin position="139"/>
        <end position="160"/>
    </location>
</feature>